<reference evidence="6" key="1">
    <citation type="submission" date="2016-10" db="EMBL/GenBank/DDBJ databases">
        <authorList>
            <person name="Varghese N."/>
            <person name="Submissions S."/>
        </authorList>
    </citation>
    <scope>NUCLEOTIDE SEQUENCE [LARGE SCALE GENOMIC DNA]</scope>
    <source>
        <strain evidence="6">ES.061</strain>
    </source>
</reference>
<dbReference type="PROSITE" id="PS50005">
    <property type="entry name" value="TPR"/>
    <property type="match status" value="1"/>
</dbReference>
<evidence type="ECO:0000256" key="1">
    <source>
        <dbReference type="ARBA" id="ARBA00022737"/>
    </source>
</evidence>
<sequence length="197" mass="21612">MVRFTIAILAAALMGLPTAQAAEGGKPASGVESPVPDRQARLDALFIDLKKETNERAARRIALRIGETWSDSGSDTANLLVGWANDAIKVENLSVALDFLDQVTMLFPDYAEGWNRRATVHFMMNDYARSMADISRTLELEPRHFGALAGMARILQTTGRQEQALTAYEQVLNIYPMLRSAQNAVSEISDKLAGQSI</sequence>
<keyword evidence="1" id="KW-0677">Repeat</keyword>
<dbReference type="InterPro" id="IPR050498">
    <property type="entry name" value="Ycf3"/>
</dbReference>
<feature type="repeat" description="TPR" evidence="3">
    <location>
        <begin position="111"/>
        <end position="144"/>
    </location>
</feature>
<organism evidence="5 6">
    <name type="scientific">Nitratireductor aquibiodomus</name>
    <dbReference type="NCBI Taxonomy" id="204799"/>
    <lineage>
        <taxon>Bacteria</taxon>
        <taxon>Pseudomonadati</taxon>
        <taxon>Pseudomonadota</taxon>
        <taxon>Alphaproteobacteria</taxon>
        <taxon>Hyphomicrobiales</taxon>
        <taxon>Phyllobacteriaceae</taxon>
        <taxon>Nitratireductor</taxon>
    </lineage>
</organism>
<dbReference type="PANTHER" id="PTHR44858:SF1">
    <property type="entry name" value="UDP-N-ACETYLGLUCOSAMINE--PEPTIDE N-ACETYLGLUCOSAMINYLTRANSFERASE SPINDLY-RELATED"/>
    <property type="match status" value="1"/>
</dbReference>
<dbReference type="InterPro" id="IPR019734">
    <property type="entry name" value="TPR_rpt"/>
</dbReference>
<evidence type="ECO:0000256" key="2">
    <source>
        <dbReference type="ARBA" id="ARBA00022803"/>
    </source>
</evidence>
<keyword evidence="4" id="KW-0732">Signal</keyword>
<feature type="signal peptide" evidence="4">
    <location>
        <begin position="1"/>
        <end position="21"/>
    </location>
</feature>
<dbReference type="EMBL" id="FNSL01000001">
    <property type="protein sequence ID" value="SEB56335.1"/>
    <property type="molecule type" value="Genomic_DNA"/>
</dbReference>
<evidence type="ECO:0000256" key="3">
    <source>
        <dbReference type="PROSITE-ProRule" id="PRU00339"/>
    </source>
</evidence>
<dbReference type="PANTHER" id="PTHR44858">
    <property type="entry name" value="TETRATRICOPEPTIDE REPEAT PROTEIN 6"/>
    <property type="match status" value="1"/>
</dbReference>
<accession>A0A1H4KDZ4</accession>
<name>A0A1H4KDZ4_9HYPH</name>
<feature type="chain" id="PRO_5011685169" evidence="4">
    <location>
        <begin position="22"/>
        <end position="197"/>
    </location>
</feature>
<evidence type="ECO:0000313" key="6">
    <source>
        <dbReference type="Proteomes" id="UP000199064"/>
    </source>
</evidence>
<dbReference type="RefSeq" id="WP_007008282.1">
    <property type="nucleotide sequence ID" value="NZ_FNSL01000001.1"/>
</dbReference>
<dbReference type="AlphaFoldDB" id="A0A1H4KDZ4"/>
<evidence type="ECO:0000256" key="4">
    <source>
        <dbReference type="SAM" id="SignalP"/>
    </source>
</evidence>
<dbReference type="SMART" id="SM00028">
    <property type="entry name" value="TPR"/>
    <property type="match status" value="2"/>
</dbReference>
<keyword evidence="6" id="KW-1185">Reference proteome</keyword>
<evidence type="ECO:0000313" key="5">
    <source>
        <dbReference type="EMBL" id="SEB56335.1"/>
    </source>
</evidence>
<dbReference type="Proteomes" id="UP000199064">
    <property type="component" value="Unassembled WGS sequence"/>
</dbReference>
<gene>
    <name evidence="5" type="ORF">SAMN05216452_2151</name>
</gene>
<keyword evidence="2 3" id="KW-0802">TPR repeat</keyword>
<protein>
    <submittedName>
        <fullName evidence="5">Uncharacterized protein</fullName>
    </submittedName>
</protein>
<proteinExistence type="predicted"/>
<dbReference type="SUPFAM" id="SSF48452">
    <property type="entry name" value="TPR-like"/>
    <property type="match status" value="1"/>
</dbReference>
<dbReference type="Gene3D" id="1.25.40.10">
    <property type="entry name" value="Tetratricopeptide repeat domain"/>
    <property type="match status" value="1"/>
</dbReference>
<dbReference type="InterPro" id="IPR011990">
    <property type="entry name" value="TPR-like_helical_dom_sf"/>
</dbReference>